<name>A0ABX8GFV6_EXIAC</name>
<keyword evidence="5" id="KW-1185">Reference proteome</keyword>
<comment type="cofactor">
    <cofactor evidence="2">
        <name>[2Fe-2S] cluster</name>
        <dbReference type="ChEBI" id="CHEBI:190135"/>
    </cofactor>
</comment>
<dbReference type="InterPro" id="IPR036390">
    <property type="entry name" value="WH_DNA-bd_sf"/>
</dbReference>
<keyword evidence="4" id="KW-0614">Plasmid</keyword>
<dbReference type="PANTHER" id="PTHR33221:SF4">
    <property type="entry name" value="HTH-TYPE TRANSCRIPTIONAL REPRESSOR NSRR"/>
    <property type="match status" value="1"/>
</dbReference>
<sequence length="151" mass="16858">MRITQYTDYGLRTLIYLGAHPNEIVPMPQIAEHYAISPNHLMKVTQQLTKLGYVESVRGRNGGLRLTHAPKEINIGTVVRQIEPLDIVECFSPNGQCLIAPVCRLKGVLGRAMHAFHQELAKHSLEDLLDNQDQLVELLHPSTPSVETTST</sequence>
<evidence type="ECO:0000256" key="2">
    <source>
        <dbReference type="ARBA" id="ARBA00034078"/>
    </source>
</evidence>
<dbReference type="Gene3D" id="1.10.10.10">
    <property type="entry name" value="Winged helix-like DNA-binding domain superfamily/Winged helix DNA-binding domain"/>
    <property type="match status" value="1"/>
</dbReference>
<dbReference type="NCBIfam" id="TIGR00738">
    <property type="entry name" value="rrf2_super"/>
    <property type="match status" value="1"/>
</dbReference>
<evidence type="ECO:0000313" key="5">
    <source>
        <dbReference type="Proteomes" id="UP000679498"/>
    </source>
</evidence>
<evidence type="ECO:0000256" key="1">
    <source>
        <dbReference type="ARBA" id="ARBA00023125"/>
    </source>
</evidence>
<accession>A0ABX8GFV6</accession>
<evidence type="ECO:0000256" key="3">
    <source>
        <dbReference type="ARBA" id="ARBA00040173"/>
    </source>
</evidence>
<gene>
    <name evidence="4" type="ORF">KKI46_17195</name>
</gene>
<evidence type="ECO:0000313" key="4">
    <source>
        <dbReference type="EMBL" id="QWB31907.1"/>
    </source>
</evidence>
<dbReference type="SUPFAM" id="SSF46785">
    <property type="entry name" value="Winged helix' DNA-binding domain"/>
    <property type="match status" value="1"/>
</dbReference>
<dbReference type="GeneID" id="88813441"/>
<dbReference type="PROSITE" id="PS51197">
    <property type="entry name" value="HTH_RRF2_2"/>
    <property type="match status" value="1"/>
</dbReference>
<organism evidence="4 5">
    <name type="scientific">Exiguobacterium acetylicum</name>
    <name type="common">Brevibacterium acetylicum</name>
    <dbReference type="NCBI Taxonomy" id="41170"/>
    <lineage>
        <taxon>Bacteria</taxon>
        <taxon>Bacillati</taxon>
        <taxon>Bacillota</taxon>
        <taxon>Bacilli</taxon>
        <taxon>Bacillales</taxon>
        <taxon>Bacillales Family XII. Incertae Sedis</taxon>
        <taxon>Exiguobacterium</taxon>
    </lineage>
</organism>
<dbReference type="InterPro" id="IPR000944">
    <property type="entry name" value="Tscrpt_reg_Rrf2"/>
</dbReference>
<dbReference type="InterPro" id="IPR036388">
    <property type="entry name" value="WH-like_DNA-bd_sf"/>
</dbReference>
<reference evidence="4 5" key="1">
    <citation type="submission" date="2021-05" db="EMBL/GenBank/DDBJ databases">
        <title>Biocontrol using Exiguobacterium acetylicum SI17 against litchi downy blight caused by Peronophythora litchii.</title>
        <authorList>
            <person name="Zheng L."/>
        </authorList>
    </citation>
    <scope>NUCLEOTIDE SEQUENCE [LARGE SCALE GENOMIC DNA]</scope>
    <source>
        <strain evidence="4 5">SI17</strain>
        <plasmid evidence="4 5">p2</plasmid>
    </source>
</reference>
<geneLocation type="plasmid" evidence="4 5">
    <name>p2</name>
</geneLocation>
<dbReference type="PANTHER" id="PTHR33221">
    <property type="entry name" value="WINGED HELIX-TURN-HELIX TRANSCRIPTIONAL REGULATOR, RRF2 FAMILY"/>
    <property type="match status" value="1"/>
</dbReference>
<keyword evidence="1" id="KW-0238">DNA-binding</keyword>
<dbReference type="Pfam" id="PF02082">
    <property type="entry name" value="Rrf2"/>
    <property type="match status" value="1"/>
</dbReference>
<dbReference type="EMBL" id="CP075899">
    <property type="protein sequence ID" value="QWB31907.1"/>
    <property type="molecule type" value="Genomic_DNA"/>
</dbReference>
<protein>
    <recommendedName>
        <fullName evidence="3">HTH-type transcriptional regulator NsrR</fullName>
    </recommendedName>
</protein>
<dbReference type="Proteomes" id="UP000679498">
    <property type="component" value="Plasmid p2"/>
</dbReference>
<dbReference type="RefSeq" id="WP_214813989.1">
    <property type="nucleotide sequence ID" value="NZ_CP075899.1"/>
</dbReference>
<proteinExistence type="predicted"/>